<evidence type="ECO:0000313" key="1">
    <source>
        <dbReference type="EMBL" id="MBM9623959.1"/>
    </source>
</evidence>
<accession>A0ABS2V297</accession>
<dbReference type="EMBL" id="JAFEJA010000002">
    <property type="protein sequence ID" value="MBM9623959.1"/>
    <property type="molecule type" value="Genomic_DNA"/>
</dbReference>
<proteinExistence type="predicted"/>
<comment type="caution">
    <text evidence="1">The sequence shown here is derived from an EMBL/GenBank/DDBJ whole genome shotgun (WGS) entry which is preliminary data.</text>
</comment>
<name>A0ABS2V297_9ACTN</name>
<sequence length="70" mass="7523">MAYIATYAHAQGYNVGVLDAESHGLGIQQAAQVINALQLRWVGFNLIAPTYHLTATIAAVRGTEDPVLTR</sequence>
<organism evidence="1 2">
    <name type="scientific">Streptomyces zhihengii</name>
    <dbReference type="NCBI Taxonomy" id="1818004"/>
    <lineage>
        <taxon>Bacteria</taxon>
        <taxon>Bacillati</taxon>
        <taxon>Actinomycetota</taxon>
        <taxon>Actinomycetes</taxon>
        <taxon>Kitasatosporales</taxon>
        <taxon>Streptomycetaceae</taxon>
        <taxon>Streptomyces</taxon>
    </lineage>
</organism>
<protein>
    <submittedName>
        <fullName evidence="1">Uncharacterized protein</fullName>
    </submittedName>
</protein>
<dbReference type="Proteomes" id="UP000664109">
    <property type="component" value="Unassembled WGS sequence"/>
</dbReference>
<keyword evidence="2" id="KW-1185">Reference proteome</keyword>
<dbReference type="RefSeq" id="WP_205378017.1">
    <property type="nucleotide sequence ID" value="NZ_JAFEJA010000002.1"/>
</dbReference>
<evidence type="ECO:0000313" key="2">
    <source>
        <dbReference type="Proteomes" id="UP000664109"/>
    </source>
</evidence>
<reference evidence="1 2" key="1">
    <citation type="journal article" date="2016" name="Arch. Microbiol.">
        <title>Streptomyces zhihengii sp. nov., isolated from rhizospheric soil of Psammosilene tunicoides.</title>
        <authorList>
            <person name="Huang M.J."/>
            <person name="Fei J.J."/>
            <person name="Salam N."/>
            <person name="Kim C.J."/>
            <person name="Hozzein W.N."/>
            <person name="Xiao M."/>
            <person name="Huang H.Q."/>
            <person name="Li W.J."/>
        </authorList>
    </citation>
    <scope>NUCLEOTIDE SEQUENCE [LARGE SCALE GENOMIC DNA]</scope>
    <source>
        <strain evidence="1 2">YIM T102</strain>
    </source>
</reference>
<gene>
    <name evidence="1" type="ORF">JE024_35835</name>
</gene>